<accession>A0A1V6NLM7</accession>
<gene>
    <name evidence="1" type="ORF">PENPOL_c005G06861</name>
</gene>
<keyword evidence="2" id="KW-1185">Reference proteome</keyword>
<name>A0A1V6NLM7_PENPO</name>
<proteinExistence type="predicted"/>
<dbReference type="EMBL" id="MDYM01000005">
    <property type="protein sequence ID" value="OQD65634.1"/>
    <property type="molecule type" value="Genomic_DNA"/>
</dbReference>
<organism evidence="1 2">
    <name type="scientific">Penicillium polonicum</name>
    <dbReference type="NCBI Taxonomy" id="60169"/>
    <lineage>
        <taxon>Eukaryota</taxon>
        <taxon>Fungi</taxon>
        <taxon>Dikarya</taxon>
        <taxon>Ascomycota</taxon>
        <taxon>Pezizomycotina</taxon>
        <taxon>Eurotiomycetes</taxon>
        <taxon>Eurotiomycetidae</taxon>
        <taxon>Eurotiales</taxon>
        <taxon>Aspergillaceae</taxon>
        <taxon>Penicillium</taxon>
    </lineage>
</organism>
<comment type="caution">
    <text evidence="1">The sequence shown here is derived from an EMBL/GenBank/DDBJ whole genome shotgun (WGS) entry which is preliminary data.</text>
</comment>
<evidence type="ECO:0000313" key="1">
    <source>
        <dbReference type="EMBL" id="OQD65634.1"/>
    </source>
</evidence>
<protein>
    <submittedName>
        <fullName evidence="1">Uncharacterized protein</fullName>
    </submittedName>
</protein>
<evidence type="ECO:0000313" key="2">
    <source>
        <dbReference type="Proteomes" id="UP000191408"/>
    </source>
</evidence>
<sequence>MSEFDRFYREARAYSHIDLFCSARERVYFPQFHGVITDIPIYRFSSGYWNKRAVVLEAIRPELRSRRILSEDVNHLSEDCLKDLEKLSLEFYTTSEVISLSSFEQAWYHSLLNDRLRRLDALHRIGVTHADIHDFHFRLPNDFYDTVLYDFSASYTFSEKRPFRVNSGRPRSLRRISAGERSRVLLGIQNRAISRDLRSYLIKSAPEASVDNALWQSLDKEVELLELIMLKVSCRPDGQLLLMISHILDIGH</sequence>
<dbReference type="AlphaFoldDB" id="A0A1V6NLM7"/>
<dbReference type="OrthoDB" id="4138941at2759"/>
<dbReference type="STRING" id="60169.A0A1V6NLM7"/>
<dbReference type="Proteomes" id="UP000191408">
    <property type="component" value="Unassembled WGS sequence"/>
</dbReference>
<reference evidence="2" key="1">
    <citation type="journal article" date="2017" name="Nat. Microbiol.">
        <title>Global analysis of biosynthetic gene clusters reveals vast potential of secondary metabolite production in Penicillium species.</title>
        <authorList>
            <person name="Nielsen J.C."/>
            <person name="Grijseels S."/>
            <person name="Prigent S."/>
            <person name="Ji B."/>
            <person name="Dainat J."/>
            <person name="Nielsen K.F."/>
            <person name="Frisvad J.C."/>
            <person name="Workman M."/>
            <person name="Nielsen J."/>
        </authorList>
    </citation>
    <scope>NUCLEOTIDE SEQUENCE [LARGE SCALE GENOMIC DNA]</scope>
    <source>
        <strain evidence="2">IBT 4502</strain>
    </source>
</reference>